<organism evidence="1 2">
    <name type="scientific">Flavobacterium piscinae</name>
    <dbReference type="NCBI Taxonomy" id="2506424"/>
    <lineage>
        <taxon>Bacteria</taxon>
        <taxon>Pseudomonadati</taxon>
        <taxon>Bacteroidota</taxon>
        <taxon>Flavobacteriia</taxon>
        <taxon>Flavobacteriales</taxon>
        <taxon>Flavobacteriaceae</taxon>
        <taxon>Flavobacterium</taxon>
    </lineage>
</organism>
<dbReference type="RefSeq" id="WP_129465143.1">
    <property type="nucleotide sequence ID" value="NZ_SBKQ01000012.1"/>
</dbReference>
<reference evidence="2" key="1">
    <citation type="submission" date="2019-01" db="EMBL/GenBank/DDBJ databases">
        <title>Cytophagaceae bacterium strain CAR-16.</title>
        <authorList>
            <person name="Chen W.-M."/>
        </authorList>
    </citation>
    <scope>NUCLEOTIDE SEQUENCE [LARGE SCALE GENOMIC DNA]</scope>
    <source>
        <strain evidence="2">ICH-30</strain>
    </source>
</reference>
<dbReference type="Proteomes" id="UP000289734">
    <property type="component" value="Unassembled WGS sequence"/>
</dbReference>
<keyword evidence="2" id="KW-1185">Reference proteome</keyword>
<gene>
    <name evidence="1" type="ORF">EQG68_12070</name>
</gene>
<dbReference type="AlphaFoldDB" id="A0A4Q1KK19"/>
<dbReference type="OrthoDB" id="1308060at2"/>
<name>A0A4Q1KK19_9FLAO</name>
<evidence type="ECO:0000313" key="2">
    <source>
        <dbReference type="Proteomes" id="UP000289734"/>
    </source>
</evidence>
<comment type="caution">
    <text evidence="1">The sequence shown here is derived from an EMBL/GenBank/DDBJ whole genome shotgun (WGS) entry which is preliminary data.</text>
</comment>
<dbReference type="EMBL" id="SBKQ01000012">
    <property type="protein sequence ID" value="RXR30158.1"/>
    <property type="molecule type" value="Genomic_DNA"/>
</dbReference>
<protein>
    <submittedName>
        <fullName evidence="1">Uncharacterized protein</fullName>
    </submittedName>
</protein>
<evidence type="ECO:0000313" key="1">
    <source>
        <dbReference type="EMBL" id="RXR30158.1"/>
    </source>
</evidence>
<sequence length="379" mass="43576">MRRTKIYKILALLLLLSIVGGLIWYAQLSTRHKTIVKTTFLHKTGLVDNDWKVENHSKEYKMLSPTFIVDGIYKSMEGPKASNYVMLSQDSTLLWITGFKVVAQEAKTGEKMSNDFICHMNVDMNDSKYYSTFGLEDRIGKQYPRLTSLSHGMETFEFPEGYGVPIKGNDFLYVTTQTLNHNIKKAYYKVKHKVSITYQEDKNIKPLMSKTAFIMLPYDKHDPYKSPTDPGADFCIPVETKNHSYDDGSGNKLSGHWVIPTGKNTYRSNINQQLEIKDSLRLHAAAIHVHPFATRIMLFNKTTQKPVFVSNVTNHQNSIGLTNIENFSSKEGIWLYENQEYEIVLDVNNTSKENQDMMGSMFLFFYDKEMEAIVNAKVY</sequence>
<proteinExistence type="predicted"/>
<accession>A0A4Q1KK19</accession>